<dbReference type="Proteomes" id="UP000185657">
    <property type="component" value="Unassembled WGS sequence"/>
</dbReference>
<protein>
    <submittedName>
        <fullName evidence="1">Uncharacterized protein</fullName>
    </submittedName>
</protein>
<dbReference type="STRING" id="1763535.LPB072_10055"/>
<reference evidence="1 4" key="2">
    <citation type="submission" date="2016-10" db="EMBL/GenBank/DDBJ databases">
        <title>Hydorgenophaga sp. LPB0072 isolated from gastropod.</title>
        <authorList>
            <person name="Kim E."/>
            <person name="Yi H."/>
        </authorList>
    </citation>
    <scope>NUCLEOTIDE SEQUENCE [LARGE SCALE GENOMIC DNA]</scope>
    <source>
        <strain evidence="1 4">LPB0072</strain>
    </source>
</reference>
<dbReference type="EMBL" id="CP017476">
    <property type="protein sequence ID" value="AOW13145.1"/>
    <property type="molecule type" value="Genomic_DNA"/>
</dbReference>
<evidence type="ECO:0000313" key="2">
    <source>
        <dbReference type="EMBL" id="OAD42710.1"/>
    </source>
</evidence>
<gene>
    <name evidence="1" type="ORF">LPB072_10055</name>
    <name evidence="2" type="ORF">LPB72_07315</name>
</gene>
<reference evidence="2 3" key="1">
    <citation type="submission" date="2016-02" db="EMBL/GenBank/DDBJ databases">
        <title>Draft genome sequence of Hydrogenophaga sp. LPB0072.</title>
        <authorList>
            <person name="Shin S.-K."/>
            <person name="Yi H."/>
        </authorList>
    </citation>
    <scope>NUCLEOTIDE SEQUENCE [LARGE SCALE GENOMIC DNA]</scope>
    <source>
        <strain evidence="2 3">LPB0072</strain>
    </source>
</reference>
<dbReference type="RefSeq" id="WP_066088076.1">
    <property type="nucleotide sequence ID" value="NZ_CP017476.1"/>
</dbReference>
<dbReference type="AlphaFoldDB" id="A0A163CJ90"/>
<dbReference type="Gene3D" id="1.20.120.330">
    <property type="entry name" value="Nucleotidyltransferases domain 2"/>
    <property type="match status" value="1"/>
</dbReference>
<dbReference type="KEGG" id="hyl:LPB072_10055"/>
<sequence length="167" mass="18681">MSKLHIVGTTLSDKAKSSDGDVADAFGRSAFNRYYYSAYLEVRDLLVRFDSNWDVSHADAPNLVEKSLPEVVRRELKRQEKISAISRAQSQRISSGVASAGSAIAEVLRIAYKVRVISDYRPEELVTFESATFHLDSHTEGEARAWLSFVEAQKGRILRFGKELGLV</sequence>
<name>A0A163CJ90_9BURK</name>
<evidence type="ECO:0000313" key="4">
    <source>
        <dbReference type="Proteomes" id="UP000185680"/>
    </source>
</evidence>
<evidence type="ECO:0000313" key="3">
    <source>
        <dbReference type="Proteomes" id="UP000185657"/>
    </source>
</evidence>
<organism evidence="1 4">
    <name type="scientific">Hydrogenophaga crassostreae</name>
    <dbReference type="NCBI Taxonomy" id="1763535"/>
    <lineage>
        <taxon>Bacteria</taxon>
        <taxon>Pseudomonadati</taxon>
        <taxon>Pseudomonadota</taxon>
        <taxon>Betaproteobacteria</taxon>
        <taxon>Burkholderiales</taxon>
        <taxon>Comamonadaceae</taxon>
        <taxon>Hydrogenophaga</taxon>
    </lineage>
</organism>
<accession>A0A163CJ90</accession>
<proteinExistence type="predicted"/>
<evidence type="ECO:0000313" key="1">
    <source>
        <dbReference type="EMBL" id="AOW13145.1"/>
    </source>
</evidence>
<dbReference type="OrthoDB" id="7860940at2"/>
<dbReference type="EMBL" id="LVWD01000007">
    <property type="protein sequence ID" value="OAD42710.1"/>
    <property type="molecule type" value="Genomic_DNA"/>
</dbReference>
<dbReference type="Proteomes" id="UP000185680">
    <property type="component" value="Chromosome"/>
</dbReference>
<keyword evidence="3" id="KW-1185">Reference proteome</keyword>